<feature type="transmembrane region" description="Helical" evidence="1">
    <location>
        <begin position="9"/>
        <end position="29"/>
    </location>
</feature>
<evidence type="ECO:0000256" key="1">
    <source>
        <dbReference type="SAM" id="Phobius"/>
    </source>
</evidence>
<feature type="transmembrane region" description="Helical" evidence="1">
    <location>
        <begin position="86"/>
        <end position="103"/>
    </location>
</feature>
<gene>
    <name evidence="2" type="ORF">GCM10008908_11490</name>
</gene>
<dbReference type="EMBL" id="BAAACI010000001">
    <property type="protein sequence ID" value="GAA0769650.1"/>
    <property type="molecule type" value="Genomic_DNA"/>
</dbReference>
<dbReference type="Proteomes" id="UP001501047">
    <property type="component" value="Unassembled WGS sequence"/>
</dbReference>
<reference evidence="3" key="1">
    <citation type="journal article" date="2019" name="Int. J. Syst. Evol. Microbiol.">
        <title>The Global Catalogue of Microorganisms (GCM) 10K type strain sequencing project: providing services to taxonomists for standard genome sequencing and annotation.</title>
        <authorList>
            <consortium name="The Broad Institute Genomics Platform"/>
            <consortium name="The Broad Institute Genome Sequencing Center for Infectious Disease"/>
            <person name="Wu L."/>
            <person name="Ma J."/>
        </authorList>
    </citation>
    <scope>NUCLEOTIDE SEQUENCE [LARGE SCALE GENOMIC DNA]</scope>
    <source>
        <strain evidence="3">JCM 1417</strain>
    </source>
</reference>
<organism evidence="2 3">
    <name type="scientific">Clostridium subterminale</name>
    <dbReference type="NCBI Taxonomy" id="1550"/>
    <lineage>
        <taxon>Bacteria</taxon>
        <taxon>Bacillati</taxon>
        <taxon>Bacillota</taxon>
        <taxon>Clostridia</taxon>
        <taxon>Eubacteriales</taxon>
        <taxon>Clostridiaceae</taxon>
        <taxon>Clostridium</taxon>
    </lineage>
</organism>
<keyword evidence="3" id="KW-1185">Reference proteome</keyword>
<evidence type="ECO:0000313" key="3">
    <source>
        <dbReference type="Proteomes" id="UP001501047"/>
    </source>
</evidence>
<feature type="transmembrane region" description="Helical" evidence="1">
    <location>
        <begin position="35"/>
        <end position="55"/>
    </location>
</feature>
<dbReference type="Pfam" id="PF09946">
    <property type="entry name" value="DUF2178"/>
    <property type="match status" value="1"/>
</dbReference>
<keyword evidence="1" id="KW-0472">Membrane</keyword>
<dbReference type="InterPro" id="IPR019235">
    <property type="entry name" value="DUF2178_TM"/>
</dbReference>
<dbReference type="RefSeq" id="WP_343824454.1">
    <property type="nucleotide sequence ID" value="NZ_BAAACI010000001.1"/>
</dbReference>
<feature type="transmembrane region" description="Helical" evidence="1">
    <location>
        <begin position="109"/>
        <end position="125"/>
    </location>
</feature>
<comment type="caution">
    <text evidence="2">The sequence shown here is derived from an EMBL/GenBank/DDBJ whole genome shotgun (WGS) entry which is preliminary data.</text>
</comment>
<sequence length="133" mass="15354">MGNKFIQRILVSLMLILMGGIEIIFNTSLGFNFGYLNIFIGGILLIISMVSYIKYRSNKKEIDKELSKDYDERDDLIDGKVAKSTLRILIFVILIIMFLSNWIMIQTNAALFTILVSLMVTEFLSRKYYNHAI</sequence>
<evidence type="ECO:0000313" key="2">
    <source>
        <dbReference type="EMBL" id="GAA0769650.1"/>
    </source>
</evidence>
<keyword evidence="1" id="KW-0812">Transmembrane</keyword>
<accession>A0ABP3VZ22</accession>
<keyword evidence="1" id="KW-1133">Transmembrane helix</keyword>
<name>A0ABP3VZ22_CLOSU</name>
<proteinExistence type="predicted"/>
<evidence type="ECO:0008006" key="4">
    <source>
        <dbReference type="Google" id="ProtNLM"/>
    </source>
</evidence>
<protein>
    <recommendedName>
        <fullName evidence="4">DUF2178 domain-containing protein</fullName>
    </recommendedName>
</protein>